<dbReference type="PANTHER" id="PTHR21716:SF68">
    <property type="entry name" value="TRANSPORT PROTEIN YTVI-RELATED"/>
    <property type="match status" value="1"/>
</dbReference>
<sequence>MSQTYWFQICMRTLLVLLIATAIFFALYFILPLVYPFIIAWVIAMLLDPMVNWLEKKARFPRWLAVTLVLLVLLSLISIFLIFLISELVVALARLADELPDFFKKMTQLFMDTFQDNQNIRKIVETVQNYLTHNPQHQQNIVNSISNNIELMAKKVSELITELLAGIGTFLSNLPYFITVLIFIILATFFISLDWPRIKQKLYHITPKPLKKTGGMVFYGLKKALFGFIRAQLVLITITGLIMLVGLVILQIEHAVSIAFFIAIIDLLPYLGVGAAIVPWSLYLFLTDQFSLAFGLLIIYAVIIVVRQFLEPKLVANNVGLDPLIVLIALFVGLNLFGVLGLIIGPVITVVLLTLNQANVFRDIWTFIVGKTKHS</sequence>
<proteinExistence type="inferred from homology"/>
<keyword evidence="5 6" id="KW-0472">Membrane</keyword>
<dbReference type="STRING" id="46223.SAMN05421852_102132"/>
<comment type="similarity">
    <text evidence="2">Belongs to the autoinducer-2 exporter (AI-2E) (TC 2.A.86) family.</text>
</comment>
<keyword evidence="3 6" id="KW-0812">Transmembrane</keyword>
<protein>
    <submittedName>
        <fullName evidence="7">Sporulation integral membrane protein YtvI</fullName>
    </submittedName>
</protein>
<feature type="transmembrane region" description="Helical" evidence="6">
    <location>
        <begin position="325"/>
        <end position="355"/>
    </location>
</feature>
<feature type="transmembrane region" description="Helical" evidence="6">
    <location>
        <begin position="233"/>
        <end position="252"/>
    </location>
</feature>
<dbReference type="NCBIfam" id="TIGR02872">
    <property type="entry name" value="spore_ytvI"/>
    <property type="match status" value="1"/>
</dbReference>
<feature type="transmembrane region" description="Helical" evidence="6">
    <location>
        <begin position="63"/>
        <end position="85"/>
    </location>
</feature>
<feature type="transmembrane region" description="Helical" evidence="6">
    <location>
        <begin position="12"/>
        <end position="31"/>
    </location>
</feature>
<comment type="subcellular location">
    <subcellularLocation>
        <location evidence="1">Membrane</location>
        <topology evidence="1">Multi-pass membrane protein</topology>
    </subcellularLocation>
</comment>
<dbReference type="InterPro" id="IPR002549">
    <property type="entry name" value="AI-2E-like"/>
</dbReference>
<evidence type="ECO:0000256" key="3">
    <source>
        <dbReference type="ARBA" id="ARBA00022692"/>
    </source>
</evidence>
<dbReference type="PANTHER" id="PTHR21716">
    <property type="entry name" value="TRANSMEMBRANE PROTEIN"/>
    <property type="match status" value="1"/>
</dbReference>
<dbReference type="GO" id="GO:0016020">
    <property type="term" value="C:membrane"/>
    <property type="evidence" value="ECO:0007669"/>
    <property type="project" value="UniProtKB-SubCell"/>
</dbReference>
<keyword evidence="4 6" id="KW-1133">Transmembrane helix</keyword>
<feature type="transmembrane region" description="Helical" evidence="6">
    <location>
        <begin position="290"/>
        <end position="310"/>
    </location>
</feature>
<organism evidence="7 8">
    <name type="scientific">Thermoflavimicrobium dichotomicum</name>
    <dbReference type="NCBI Taxonomy" id="46223"/>
    <lineage>
        <taxon>Bacteria</taxon>
        <taxon>Bacillati</taxon>
        <taxon>Bacillota</taxon>
        <taxon>Bacilli</taxon>
        <taxon>Bacillales</taxon>
        <taxon>Thermoactinomycetaceae</taxon>
        <taxon>Thermoflavimicrobium</taxon>
    </lineage>
</organism>
<dbReference type="GO" id="GO:0055085">
    <property type="term" value="P:transmembrane transport"/>
    <property type="evidence" value="ECO:0007669"/>
    <property type="project" value="TreeGrafter"/>
</dbReference>
<evidence type="ECO:0000256" key="6">
    <source>
        <dbReference type="SAM" id="Phobius"/>
    </source>
</evidence>
<reference evidence="7 8" key="1">
    <citation type="submission" date="2016-10" db="EMBL/GenBank/DDBJ databases">
        <authorList>
            <person name="de Groot N.N."/>
        </authorList>
    </citation>
    <scope>NUCLEOTIDE SEQUENCE [LARGE SCALE GENOMIC DNA]</scope>
    <source>
        <strain evidence="7 8">DSM 44778</strain>
    </source>
</reference>
<name>A0A1I3LC85_9BACL</name>
<dbReference type="Proteomes" id="UP000199545">
    <property type="component" value="Unassembled WGS sequence"/>
</dbReference>
<evidence type="ECO:0000313" key="8">
    <source>
        <dbReference type="Proteomes" id="UP000199545"/>
    </source>
</evidence>
<evidence type="ECO:0000313" key="7">
    <source>
        <dbReference type="EMBL" id="SFI82359.1"/>
    </source>
</evidence>
<evidence type="ECO:0000256" key="5">
    <source>
        <dbReference type="ARBA" id="ARBA00023136"/>
    </source>
</evidence>
<evidence type="ECO:0000256" key="1">
    <source>
        <dbReference type="ARBA" id="ARBA00004141"/>
    </source>
</evidence>
<keyword evidence="8" id="KW-1185">Reference proteome</keyword>
<dbReference type="RefSeq" id="WP_175482260.1">
    <property type="nucleotide sequence ID" value="NZ_FORR01000002.1"/>
</dbReference>
<dbReference type="AlphaFoldDB" id="A0A1I3LC85"/>
<gene>
    <name evidence="7" type="ORF">SAMN05421852_102132</name>
</gene>
<feature type="transmembrane region" description="Helical" evidence="6">
    <location>
        <begin position="174"/>
        <end position="193"/>
    </location>
</feature>
<dbReference type="Pfam" id="PF01594">
    <property type="entry name" value="AI-2E_transport"/>
    <property type="match status" value="1"/>
</dbReference>
<evidence type="ECO:0000256" key="2">
    <source>
        <dbReference type="ARBA" id="ARBA00009773"/>
    </source>
</evidence>
<dbReference type="EMBL" id="FORR01000002">
    <property type="protein sequence ID" value="SFI82359.1"/>
    <property type="molecule type" value="Genomic_DNA"/>
</dbReference>
<evidence type="ECO:0000256" key="4">
    <source>
        <dbReference type="ARBA" id="ARBA00022989"/>
    </source>
</evidence>
<accession>A0A1I3LC85</accession>
<dbReference type="InterPro" id="IPR014227">
    <property type="entry name" value="YtvI-like"/>
</dbReference>
<feature type="transmembrane region" description="Helical" evidence="6">
    <location>
        <begin position="258"/>
        <end position="278"/>
    </location>
</feature>